<evidence type="ECO:0000256" key="2">
    <source>
        <dbReference type="SAM" id="SignalP"/>
    </source>
</evidence>
<protein>
    <submittedName>
        <fullName evidence="3">Uncharacterized protein</fullName>
    </submittedName>
</protein>
<dbReference type="AlphaFoldDB" id="A0AAE0M1P4"/>
<dbReference type="EMBL" id="JAUEDM010000005">
    <property type="protein sequence ID" value="KAK3315991.1"/>
    <property type="molecule type" value="Genomic_DNA"/>
</dbReference>
<dbReference type="Proteomes" id="UP001283341">
    <property type="component" value="Unassembled WGS sequence"/>
</dbReference>
<reference evidence="3" key="1">
    <citation type="journal article" date="2023" name="Mol. Phylogenet. Evol.">
        <title>Genome-scale phylogeny and comparative genomics of the fungal order Sordariales.</title>
        <authorList>
            <person name="Hensen N."/>
            <person name="Bonometti L."/>
            <person name="Westerberg I."/>
            <person name="Brannstrom I.O."/>
            <person name="Guillou S."/>
            <person name="Cros-Aarteil S."/>
            <person name="Calhoun S."/>
            <person name="Haridas S."/>
            <person name="Kuo A."/>
            <person name="Mondo S."/>
            <person name="Pangilinan J."/>
            <person name="Riley R."/>
            <person name="LaButti K."/>
            <person name="Andreopoulos B."/>
            <person name="Lipzen A."/>
            <person name="Chen C."/>
            <person name="Yan M."/>
            <person name="Daum C."/>
            <person name="Ng V."/>
            <person name="Clum A."/>
            <person name="Steindorff A."/>
            <person name="Ohm R.A."/>
            <person name="Martin F."/>
            <person name="Silar P."/>
            <person name="Natvig D.O."/>
            <person name="Lalanne C."/>
            <person name="Gautier V."/>
            <person name="Ament-Velasquez S.L."/>
            <person name="Kruys A."/>
            <person name="Hutchinson M.I."/>
            <person name="Powell A.J."/>
            <person name="Barry K."/>
            <person name="Miller A.N."/>
            <person name="Grigoriev I.V."/>
            <person name="Debuchy R."/>
            <person name="Gladieux P."/>
            <person name="Hiltunen Thoren M."/>
            <person name="Johannesson H."/>
        </authorList>
    </citation>
    <scope>NUCLEOTIDE SEQUENCE</scope>
    <source>
        <strain evidence="3">CBS 118394</strain>
    </source>
</reference>
<gene>
    <name evidence="3" type="ORF">B0H66DRAFT_624805</name>
</gene>
<comment type="caution">
    <text evidence="3">The sequence shown here is derived from an EMBL/GenBank/DDBJ whole genome shotgun (WGS) entry which is preliminary data.</text>
</comment>
<keyword evidence="2" id="KW-0732">Signal</keyword>
<accession>A0AAE0M1P4</accession>
<organism evidence="3 4">
    <name type="scientific">Apodospora peruviana</name>
    <dbReference type="NCBI Taxonomy" id="516989"/>
    <lineage>
        <taxon>Eukaryota</taxon>
        <taxon>Fungi</taxon>
        <taxon>Dikarya</taxon>
        <taxon>Ascomycota</taxon>
        <taxon>Pezizomycotina</taxon>
        <taxon>Sordariomycetes</taxon>
        <taxon>Sordariomycetidae</taxon>
        <taxon>Sordariales</taxon>
        <taxon>Lasiosphaeriaceae</taxon>
        <taxon>Apodospora</taxon>
    </lineage>
</organism>
<feature type="compositionally biased region" description="Pro residues" evidence="1">
    <location>
        <begin position="111"/>
        <end position="121"/>
    </location>
</feature>
<feature type="chain" id="PRO_5041982175" evidence="2">
    <location>
        <begin position="29"/>
        <end position="252"/>
    </location>
</feature>
<keyword evidence="4" id="KW-1185">Reference proteome</keyword>
<proteinExistence type="predicted"/>
<feature type="signal peptide" evidence="2">
    <location>
        <begin position="1"/>
        <end position="28"/>
    </location>
</feature>
<name>A0AAE0M1P4_9PEZI</name>
<feature type="region of interest" description="Disordered" evidence="1">
    <location>
        <begin position="61"/>
        <end position="131"/>
    </location>
</feature>
<evidence type="ECO:0000313" key="3">
    <source>
        <dbReference type="EMBL" id="KAK3315991.1"/>
    </source>
</evidence>
<sequence length="252" mass="26864">MRASPKTSALVLTLAAAGFLAPVSVVSTHPLCSADSVDQNCRDGLLVDHWSSRRGLRHDHDARAFRLPGAKRPGDDTPENPGPSPKPKTEDGGDTPEGQSGPQAGASWGSSPPPPPPPPPRLSQGASSPEYNVENKGYEIEYLGDAPLPGSTKREPSYSVEKDGQVAAEIRTNKDEGSIPVETAFVGWEGTADRARLWEIQATIAFLKSGMKPGMKPSDEPKKEVFDANLNESVFGKNAQQFIEKVPVTGCL</sequence>
<reference evidence="3" key="2">
    <citation type="submission" date="2023-06" db="EMBL/GenBank/DDBJ databases">
        <authorList>
            <consortium name="Lawrence Berkeley National Laboratory"/>
            <person name="Haridas S."/>
            <person name="Hensen N."/>
            <person name="Bonometti L."/>
            <person name="Westerberg I."/>
            <person name="Brannstrom I.O."/>
            <person name="Guillou S."/>
            <person name="Cros-Aarteil S."/>
            <person name="Calhoun S."/>
            <person name="Kuo A."/>
            <person name="Mondo S."/>
            <person name="Pangilinan J."/>
            <person name="Riley R."/>
            <person name="Labutti K."/>
            <person name="Andreopoulos B."/>
            <person name="Lipzen A."/>
            <person name="Chen C."/>
            <person name="Yanf M."/>
            <person name="Daum C."/>
            <person name="Ng V."/>
            <person name="Clum A."/>
            <person name="Steindorff A."/>
            <person name="Ohm R."/>
            <person name="Martin F."/>
            <person name="Silar P."/>
            <person name="Natvig D."/>
            <person name="Lalanne C."/>
            <person name="Gautier V."/>
            <person name="Ament-Velasquez S.L."/>
            <person name="Kruys A."/>
            <person name="Hutchinson M.I."/>
            <person name="Powell A.J."/>
            <person name="Barry K."/>
            <person name="Miller A.N."/>
            <person name="Grigoriev I.V."/>
            <person name="Debuchy R."/>
            <person name="Gladieux P."/>
            <person name="Thoren M.H."/>
            <person name="Johannesson H."/>
        </authorList>
    </citation>
    <scope>NUCLEOTIDE SEQUENCE</scope>
    <source>
        <strain evidence="3">CBS 118394</strain>
    </source>
</reference>
<evidence type="ECO:0000256" key="1">
    <source>
        <dbReference type="SAM" id="MobiDB-lite"/>
    </source>
</evidence>
<feature type="compositionally biased region" description="Low complexity" evidence="1">
    <location>
        <begin position="98"/>
        <end position="110"/>
    </location>
</feature>
<evidence type="ECO:0000313" key="4">
    <source>
        <dbReference type="Proteomes" id="UP001283341"/>
    </source>
</evidence>